<dbReference type="PROSITE" id="PS51832">
    <property type="entry name" value="HD_GYP"/>
    <property type="match status" value="1"/>
</dbReference>
<dbReference type="Gene3D" id="1.10.10.10">
    <property type="entry name" value="Winged helix-like DNA-binding domain superfamily/Winged helix DNA-binding domain"/>
    <property type="match status" value="1"/>
</dbReference>
<dbReference type="InterPro" id="IPR003607">
    <property type="entry name" value="HD/PDEase_dom"/>
</dbReference>
<dbReference type="PANTHER" id="PTHR45228">
    <property type="entry name" value="CYCLIC DI-GMP PHOSPHODIESTERASE TM_0186-RELATED"/>
    <property type="match status" value="1"/>
</dbReference>
<accession>A0A5S4V649</accession>
<dbReference type="InterPro" id="IPR016032">
    <property type="entry name" value="Sig_transdc_resp-reg_C-effctor"/>
</dbReference>
<dbReference type="GO" id="GO:0006355">
    <property type="term" value="P:regulation of DNA-templated transcription"/>
    <property type="evidence" value="ECO:0007669"/>
    <property type="project" value="InterPro"/>
</dbReference>
<evidence type="ECO:0000313" key="4">
    <source>
        <dbReference type="Proteomes" id="UP000325243"/>
    </source>
</evidence>
<dbReference type="SUPFAM" id="SSF109604">
    <property type="entry name" value="HD-domain/PDEase-like"/>
    <property type="match status" value="1"/>
</dbReference>
<dbReference type="CDD" id="cd00077">
    <property type="entry name" value="HDc"/>
    <property type="match status" value="1"/>
</dbReference>
<reference evidence="3 4" key="1">
    <citation type="submission" date="2019-08" db="EMBL/GenBank/DDBJ databases">
        <authorList>
            <person name="Hu J."/>
        </authorList>
    </citation>
    <scope>NUCLEOTIDE SEQUENCE [LARGE SCALE GENOMIC DNA]</scope>
    <source>
        <strain evidence="3 4">NEAU-184</strain>
    </source>
</reference>
<dbReference type="InterPro" id="IPR000792">
    <property type="entry name" value="Tscrpt_reg_LuxR_C"/>
</dbReference>
<gene>
    <name evidence="3" type="ORF">FYC51_06465</name>
</gene>
<dbReference type="PROSITE" id="PS00622">
    <property type="entry name" value="HTH_LUXR_1"/>
    <property type="match status" value="1"/>
</dbReference>
<name>A0A5S4V649_9MICO</name>
<organism evidence="3 4">
    <name type="scientific">Agromyces mariniharenae</name>
    <dbReference type="NCBI Taxonomy" id="2604423"/>
    <lineage>
        <taxon>Bacteria</taxon>
        <taxon>Bacillati</taxon>
        <taxon>Actinomycetota</taxon>
        <taxon>Actinomycetes</taxon>
        <taxon>Micrococcales</taxon>
        <taxon>Microbacteriaceae</taxon>
        <taxon>Agromyces</taxon>
    </lineage>
</organism>
<dbReference type="InterPro" id="IPR036388">
    <property type="entry name" value="WH-like_DNA-bd_sf"/>
</dbReference>
<evidence type="ECO:0000313" key="3">
    <source>
        <dbReference type="EMBL" id="TYL53323.1"/>
    </source>
</evidence>
<dbReference type="PRINTS" id="PR00038">
    <property type="entry name" value="HTHLUXR"/>
</dbReference>
<dbReference type="InterPro" id="IPR052020">
    <property type="entry name" value="Cyclic_di-GMP/3'3'-cGAMP_PDE"/>
</dbReference>
<keyword evidence="4" id="KW-1185">Reference proteome</keyword>
<dbReference type="AlphaFoldDB" id="A0A5S4V649"/>
<dbReference type="EMBL" id="VSSB01000001">
    <property type="protein sequence ID" value="TYL53323.1"/>
    <property type="molecule type" value="Genomic_DNA"/>
</dbReference>
<dbReference type="Pfam" id="PF00196">
    <property type="entry name" value="GerE"/>
    <property type="match status" value="1"/>
</dbReference>
<dbReference type="GO" id="GO:0003677">
    <property type="term" value="F:DNA binding"/>
    <property type="evidence" value="ECO:0007669"/>
    <property type="project" value="InterPro"/>
</dbReference>
<dbReference type="PANTHER" id="PTHR45228:SF1">
    <property type="entry name" value="CYCLIC DI-GMP PHOSPHODIESTERASE TM_0186"/>
    <property type="match status" value="1"/>
</dbReference>
<dbReference type="InterPro" id="IPR037522">
    <property type="entry name" value="HD_GYP_dom"/>
</dbReference>
<dbReference type="RefSeq" id="WP_148732792.1">
    <property type="nucleotide sequence ID" value="NZ_VSSB01000001.1"/>
</dbReference>
<evidence type="ECO:0000259" key="2">
    <source>
        <dbReference type="PROSITE" id="PS51832"/>
    </source>
</evidence>
<feature type="domain" description="HTH luxR-type" evidence="1">
    <location>
        <begin position="452"/>
        <end position="517"/>
    </location>
</feature>
<dbReference type="SMART" id="SM00471">
    <property type="entry name" value="HDc"/>
    <property type="match status" value="1"/>
</dbReference>
<dbReference type="Pfam" id="PF13487">
    <property type="entry name" value="HD_5"/>
    <property type="match status" value="1"/>
</dbReference>
<comment type="caution">
    <text evidence="3">The sequence shown here is derived from an EMBL/GenBank/DDBJ whole genome shotgun (WGS) entry which is preliminary data.</text>
</comment>
<sequence>MATADTVGAPHVHRHELLAALSRGIDLCMGQPMGHTLGQTFISLVLAERAGLDADERREVYHTSMLSWAGCHVDSLEQARWFGDDHRVKAEIRTVDLGDERAEQEFIARQVGAGQPWPQRRRTIAAFPVEGVRDTEAMFENHRHAAAALAEALDVPVRLCTGLDQVFERWDGAGEPRGLRGAEATFSARAANLGDIVMAIHRAGGADAAVAVARARRGTQFDPDLVDAFCDEADEIFGTLDAVEAFDAAMRVCPSLDDLLDDEALDRALLVLADYVDLKSPSSLGHQSATAALVGAAADDVGLGATERVDARRAALLHDLGRLGVPAAVWESQGPFTPAQTQQMRLHPYLTEAILEPFPSLRAHGRLACLHHERLDGSGYPRGISAPEIPPAARLLAAADLYASKAQPRPHRPAIPAAELPEVLRREVGEGRLDAEAVEAVLVAAGHRRHRRREWPSGLTEREVEVLGLAARGRSTAEIAALLHVSPKTIGNHLEHIYTKTGARNRATLSVFAMRHGLLADEPPSRVRDGDGEFTP</sequence>
<dbReference type="PROSITE" id="PS50043">
    <property type="entry name" value="HTH_LUXR_2"/>
    <property type="match status" value="1"/>
</dbReference>
<protein>
    <submittedName>
        <fullName evidence="3">HD domain-containing protein</fullName>
    </submittedName>
</protein>
<dbReference type="Gene3D" id="1.10.3210.10">
    <property type="entry name" value="Hypothetical protein af1432"/>
    <property type="match status" value="2"/>
</dbReference>
<dbReference type="SUPFAM" id="SSF46894">
    <property type="entry name" value="C-terminal effector domain of the bipartite response regulators"/>
    <property type="match status" value="1"/>
</dbReference>
<evidence type="ECO:0000259" key="1">
    <source>
        <dbReference type="PROSITE" id="PS50043"/>
    </source>
</evidence>
<dbReference type="SMART" id="SM00421">
    <property type="entry name" value="HTH_LUXR"/>
    <property type="match status" value="1"/>
</dbReference>
<feature type="domain" description="HD-GYP" evidence="2">
    <location>
        <begin position="261"/>
        <end position="457"/>
    </location>
</feature>
<proteinExistence type="predicted"/>
<dbReference type="CDD" id="cd06170">
    <property type="entry name" value="LuxR_C_like"/>
    <property type="match status" value="1"/>
</dbReference>
<dbReference type="Proteomes" id="UP000325243">
    <property type="component" value="Unassembled WGS sequence"/>
</dbReference>